<organism evidence="11 12">
    <name type="scientific">Amycolatopsis coloradensis</name>
    <dbReference type="NCBI Taxonomy" id="76021"/>
    <lineage>
        <taxon>Bacteria</taxon>
        <taxon>Bacillati</taxon>
        <taxon>Actinomycetota</taxon>
        <taxon>Actinomycetes</taxon>
        <taxon>Pseudonocardiales</taxon>
        <taxon>Pseudonocardiaceae</taxon>
        <taxon>Amycolatopsis</taxon>
    </lineage>
</organism>
<dbReference type="GO" id="GO:0005886">
    <property type="term" value="C:plasma membrane"/>
    <property type="evidence" value="ECO:0007669"/>
    <property type="project" value="UniProtKB-SubCell"/>
</dbReference>
<evidence type="ECO:0000259" key="10">
    <source>
        <dbReference type="PROSITE" id="PS50893"/>
    </source>
</evidence>
<dbReference type="GO" id="GO:0043215">
    <property type="term" value="P:daunorubicin transport"/>
    <property type="evidence" value="ECO:0007669"/>
    <property type="project" value="InterPro"/>
</dbReference>
<reference evidence="11 12" key="1">
    <citation type="submission" date="2016-01" db="EMBL/GenBank/DDBJ databases">
        <title>Amycolatopsis coloradensis genome sequencing and assembly.</title>
        <authorList>
            <person name="Mayilraj S."/>
        </authorList>
    </citation>
    <scope>NUCLEOTIDE SEQUENCE [LARGE SCALE GENOMIC DNA]</scope>
    <source>
        <strain evidence="11 12">DSM 44225</strain>
    </source>
</reference>
<evidence type="ECO:0000313" key="11">
    <source>
        <dbReference type="EMBL" id="OLZ50006.1"/>
    </source>
</evidence>
<keyword evidence="12" id="KW-1185">Reference proteome</keyword>
<dbReference type="GO" id="GO:1900753">
    <property type="term" value="P:doxorubicin transport"/>
    <property type="evidence" value="ECO:0007669"/>
    <property type="project" value="InterPro"/>
</dbReference>
<keyword evidence="6" id="KW-1278">Translocase</keyword>
<keyword evidence="4" id="KW-0547">Nucleotide-binding</keyword>
<keyword evidence="8" id="KW-0046">Antibiotic resistance</keyword>
<sequence>MDIAIRAEGLRKRYGGHEAVRGVDLSVPPGTVLGLLGPNGAGKTSIVRILATLQKPDAGHAVVAGFDTVTHPQQVRARIGLAGQYAAVDNQLTGRENLVLLGILLGLGRRGARGRADELLHRFELTGKADRLVATYSGGLRRRLDLATCLIATPPVVFLDEPTTGLDPASRQVLWELVREQVSTGTTILLTTQYLEEADQLADRIAMLAGGEVIAEGTADMLKTKIGGARLEFSLARFEDVAAAVTALAGVATESPCTVDGRQMTVQLTSGFGVIAAAATALESAGLDVIDFGVRRPSLDEVFLALTGEGGAR</sequence>
<dbReference type="STRING" id="76021.BS329_20450"/>
<dbReference type="PANTHER" id="PTHR42711">
    <property type="entry name" value="ABC TRANSPORTER ATP-BINDING PROTEIN"/>
    <property type="match status" value="1"/>
</dbReference>
<evidence type="ECO:0000256" key="1">
    <source>
        <dbReference type="ARBA" id="ARBA00004202"/>
    </source>
</evidence>
<comment type="similarity">
    <text evidence="9">Belongs to the ABC transporter superfamily. Drug exporter-1 (DrugE1) (TC 3.A.1.105) family.</text>
</comment>
<dbReference type="GO" id="GO:0046677">
    <property type="term" value="P:response to antibiotic"/>
    <property type="evidence" value="ECO:0007669"/>
    <property type="project" value="UniProtKB-KW"/>
</dbReference>
<keyword evidence="5 11" id="KW-0067">ATP-binding</keyword>
<evidence type="ECO:0000256" key="6">
    <source>
        <dbReference type="ARBA" id="ARBA00022967"/>
    </source>
</evidence>
<keyword evidence="7" id="KW-0472">Membrane</keyword>
<dbReference type="InterPro" id="IPR005894">
    <property type="entry name" value="DrrA"/>
</dbReference>
<evidence type="ECO:0000256" key="4">
    <source>
        <dbReference type="ARBA" id="ARBA00022741"/>
    </source>
</evidence>
<dbReference type="InterPro" id="IPR003439">
    <property type="entry name" value="ABC_transporter-like_ATP-bd"/>
</dbReference>
<dbReference type="NCBIfam" id="TIGR01188">
    <property type="entry name" value="drrA"/>
    <property type="match status" value="1"/>
</dbReference>
<dbReference type="InterPro" id="IPR027417">
    <property type="entry name" value="P-loop_NTPase"/>
</dbReference>
<dbReference type="PANTHER" id="PTHR42711:SF19">
    <property type="entry name" value="DOXORUBICIN RESISTANCE ATP-BINDING PROTEIN DRRA"/>
    <property type="match status" value="1"/>
</dbReference>
<dbReference type="Proteomes" id="UP000187486">
    <property type="component" value="Unassembled WGS sequence"/>
</dbReference>
<dbReference type="AlphaFoldDB" id="A0A1R0KQU7"/>
<keyword evidence="2" id="KW-0813">Transport</keyword>
<evidence type="ECO:0000256" key="5">
    <source>
        <dbReference type="ARBA" id="ARBA00022840"/>
    </source>
</evidence>
<dbReference type="InterPro" id="IPR050763">
    <property type="entry name" value="ABC_transporter_ATP-binding"/>
</dbReference>
<dbReference type="SMART" id="SM00382">
    <property type="entry name" value="AAA"/>
    <property type="match status" value="1"/>
</dbReference>
<gene>
    <name evidence="11" type="ORF">BS329_20450</name>
</gene>
<dbReference type="SUPFAM" id="SSF52540">
    <property type="entry name" value="P-loop containing nucleoside triphosphate hydrolases"/>
    <property type="match status" value="1"/>
</dbReference>
<name>A0A1R0KQU7_9PSEU</name>
<evidence type="ECO:0000256" key="9">
    <source>
        <dbReference type="ARBA" id="ARBA00049985"/>
    </source>
</evidence>
<comment type="subcellular location">
    <subcellularLocation>
        <location evidence="1">Cell membrane</location>
        <topology evidence="1">Peripheral membrane protein</topology>
    </subcellularLocation>
</comment>
<dbReference type="EMBL" id="MQUQ01000011">
    <property type="protein sequence ID" value="OLZ50006.1"/>
    <property type="molecule type" value="Genomic_DNA"/>
</dbReference>
<dbReference type="Pfam" id="PF00005">
    <property type="entry name" value="ABC_tran"/>
    <property type="match status" value="1"/>
</dbReference>
<keyword evidence="3" id="KW-1003">Cell membrane</keyword>
<evidence type="ECO:0000256" key="3">
    <source>
        <dbReference type="ARBA" id="ARBA00022475"/>
    </source>
</evidence>
<feature type="domain" description="ABC transporter" evidence="10">
    <location>
        <begin position="5"/>
        <end position="235"/>
    </location>
</feature>
<dbReference type="PROSITE" id="PS50893">
    <property type="entry name" value="ABC_TRANSPORTER_2"/>
    <property type="match status" value="1"/>
</dbReference>
<dbReference type="InterPro" id="IPR003593">
    <property type="entry name" value="AAA+_ATPase"/>
</dbReference>
<dbReference type="OrthoDB" id="9804819at2"/>
<evidence type="ECO:0000313" key="12">
    <source>
        <dbReference type="Proteomes" id="UP000187486"/>
    </source>
</evidence>
<evidence type="ECO:0000256" key="8">
    <source>
        <dbReference type="ARBA" id="ARBA00023251"/>
    </source>
</evidence>
<evidence type="ECO:0000256" key="7">
    <source>
        <dbReference type="ARBA" id="ARBA00023136"/>
    </source>
</evidence>
<dbReference type="GO" id="GO:0005524">
    <property type="term" value="F:ATP binding"/>
    <property type="evidence" value="ECO:0007669"/>
    <property type="project" value="UniProtKB-KW"/>
</dbReference>
<dbReference type="RefSeq" id="WP_076162857.1">
    <property type="nucleotide sequence ID" value="NZ_JBEZVB010000014.1"/>
</dbReference>
<dbReference type="Gene3D" id="3.40.50.300">
    <property type="entry name" value="P-loop containing nucleotide triphosphate hydrolases"/>
    <property type="match status" value="1"/>
</dbReference>
<evidence type="ECO:0000256" key="2">
    <source>
        <dbReference type="ARBA" id="ARBA00022448"/>
    </source>
</evidence>
<protein>
    <submittedName>
        <fullName evidence="11">Daunorubicin/doxorubicin resistance ABC transporter ATP-binding protein DrrA</fullName>
    </submittedName>
</protein>
<dbReference type="GO" id="GO:0016887">
    <property type="term" value="F:ATP hydrolysis activity"/>
    <property type="evidence" value="ECO:0007669"/>
    <property type="project" value="InterPro"/>
</dbReference>
<accession>A0A1R0KQU7</accession>
<comment type="caution">
    <text evidence="11">The sequence shown here is derived from an EMBL/GenBank/DDBJ whole genome shotgun (WGS) entry which is preliminary data.</text>
</comment>
<proteinExistence type="inferred from homology"/>